<evidence type="ECO:0000256" key="2">
    <source>
        <dbReference type="SAM" id="SignalP"/>
    </source>
</evidence>
<feature type="chain" id="PRO_5046888836" evidence="2">
    <location>
        <begin position="24"/>
        <end position="552"/>
    </location>
</feature>
<sequence>MKSFTSFILILSFFSMSVSSLSAVDQYYNFPKQSVKGSVAFEKKRKLCLFPFRTANKEAKFSYLATGLPSVLFSELRNMEYVYVEYPHADIVYHSFGASPEKTLQERVDSESEGYKKKKKEVTTQEDLQDLRAGKKVLQPDKDPRYIKLELKQIFETKAPFFEDAYSLSGKFGCDYTLTGEFSANDQSLKVNVELFDEYEGKSHKFSHNTSFVRSYQELGPLGEEIRKHLQGKETTLVQVEVSGVESSLIYLDGIYLGKSPVLDKKFPIGKRELYVFKEGYHPYKQTIYLEAGKSFHTDVKLVKIASSSFLTVNSNEEADVYLGVTHLGKTPIENVPIPVGMNRLRVSKEGFIDSFRGVDAQEGKLSSFEIEMRPGKSEIYYPNKQNVFLDHTYKDFSTYSLYGALLFYAGYLYFNVAANKAREAARPQIQITNYAIIDTMYKANQAEFAGWYLYQSMLINDSDSNYWRNKNVAGTLPIENRKDRQLVAAPMTIGIGLMLVSAITFYVLGWDNESFDFGFIPMGTGKNSSSGASAISTLPESYGYFQYNGRF</sequence>
<protein>
    <submittedName>
        <fullName evidence="4">S-layer protein</fullName>
    </submittedName>
</protein>
<evidence type="ECO:0000313" key="4">
    <source>
        <dbReference type="EMBL" id="BDA77682.1"/>
    </source>
</evidence>
<proteinExistence type="predicted"/>
<evidence type="ECO:0000313" key="5">
    <source>
        <dbReference type="Proteomes" id="UP000245263"/>
    </source>
</evidence>
<feature type="domain" description="PEGA" evidence="3">
    <location>
        <begin position="246"/>
        <end position="304"/>
    </location>
</feature>
<feature type="transmembrane region" description="Helical" evidence="1">
    <location>
        <begin position="400"/>
        <end position="419"/>
    </location>
</feature>
<feature type="signal peptide" evidence="2">
    <location>
        <begin position="1"/>
        <end position="23"/>
    </location>
</feature>
<dbReference type="InterPro" id="IPR013229">
    <property type="entry name" value="PEGA"/>
</dbReference>
<dbReference type="PANTHER" id="PTHR36194:SF1">
    <property type="entry name" value="S-LAYER-LIKE PROTEIN"/>
    <property type="match status" value="1"/>
</dbReference>
<keyword evidence="2" id="KW-0732">Signal</keyword>
<keyword evidence="5" id="KW-1185">Reference proteome</keyword>
<reference evidence="4 5" key="1">
    <citation type="submission" date="2021-08" db="EMBL/GenBank/DDBJ databases">
        <title>Complete genome sequence of Leptospira kobayashii strain E30.</title>
        <authorList>
            <person name="Nakao R."/>
            <person name="Nakamura S."/>
            <person name="Masuzawa T."/>
            <person name="Koizumi N."/>
        </authorList>
    </citation>
    <scope>NUCLEOTIDE SEQUENCE [LARGE SCALE GENOMIC DNA]</scope>
    <source>
        <strain evidence="4 5">E30</strain>
    </source>
</reference>
<feature type="domain" description="PEGA" evidence="3">
    <location>
        <begin position="311"/>
        <end position="375"/>
    </location>
</feature>
<dbReference type="EMBL" id="AP025028">
    <property type="protein sequence ID" value="BDA77682.1"/>
    <property type="molecule type" value="Genomic_DNA"/>
</dbReference>
<evidence type="ECO:0000259" key="3">
    <source>
        <dbReference type="Pfam" id="PF08308"/>
    </source>
</evidence>
<evidence type="ECO:0000256" key="1">
    <source>
        <dbReference type="SAM" id="Phobius"/>
    </source>
</evidence>
<organism evidence="4 5">
    <name type="scientific">Leptospira kobayashii</name>
    <dbReference type="NCBI Taxonomy" id="1917830"/>
    <lineage>
        <taxon>Bacteria</taxon>
        <taxon>Pseudomonadati</taxon>
        <taxon>Spirochaetota</taxon>
        <taxon>Spirochaetia</taxon>
        <taxon>Leptospirales</taxon>
        <taxon>Leptospiraceae</taxon>
        <taxon>Leptospira</taxon>
    </lineage>
</organism>
<dbReference type="Proteomes" id="UP000245263">
    <property type="component" value="Chromosome 1"/>
</dbReference>
<keyword evidence="1" id="KW-1133">Transmembrane helix</keyword>
<accession>A0ABN6KEA7</accession>
<keyword evidence="1" id="KW-0812">Transmembrane</keyword>
<keyword evidence="1" id="KW-0472">Membrane</keyword>
<dbReference type="Pfam" id="PF08308">
    <property type="entry name" value="PEGA"/>
    <property type="match status" value="2"/>
</dbReference>
<name>A0ABN6KEA7_9LEPT</name>
<gene>
    <name evidence="4" type="ORF">LPTSP3_g06120</name>
</gene>
<dbReference type="RefSeq" id="WP_109020145.1">
    <property type="nucleotide sequence ID" value="NZ_AP025028.1"/>
</dbReference>
<feature type="transmembrane region" description="Helical" evidence="1">
    <location>
        <begin position="487"/>
        <end position="509"/>
    </location>
</feature>
<dbReference type="PANTHER" id="PTHR36194">
    <property type="entry name" value="S-LAYER-LIKE PROTEIN"/>
    <property type="match status" value="1"/>
</dbReference>